<evidence type="ECO:0000313" key="1">
    <source>
        <dbReference type="EMBL" id="SVC63251.1"/>
    </source>
</evidence>
<gene>
    <name evidence="1" type="ORF">METZ01_LOCUS316105</name>
</gene>
<name>A0A382NUL2_9ZZZZ</name>
<reference evidence="1" key="1">
    <citation type="submission" date="2018-05" db="EMBL/GenBank/DDBJ databases">
        <authorList>
            <person name="Lanie J.A."/>
            <person name="Ng W.-L."/>
            <person name="Kazmierczak K.M."/>
            <person name="Andrzejewski T.M."/>
            <person name="Davidsen T.M."/>
            <person name="Wayne K.J."/>
            <person name="Tettelin H."/>
            <person name="Glass J.I."/>
            <person name="Rusch D."/>
            <person name="Podicherti R."/>
            <person name="Tsui H.-C.T."/>
            <person name="Winkler M.E."/>
        </authorList>
    </citation>
    <scope>NUCLEOTIDE SEQUENCE</scope>
</reference>
<proteinExistence type="predicted"/>
<organism evidence="1">
    <name type="scientific">marine metagenome</name>
    <dbReference type="NCBI Taxonomy" id="408172"/>
    <lineage>
        <taxon>unclassified sequences</taxon>
        <taxon>metagenomes</taxon>
        <taxon>ecological metagenomes</taxon>
    </lineage>
</organism>
<dbReference type="EMBL" id="UINC01101988">
    <property type="protein sequence ID" value="SVC63251.1"/>
    <property type="molecule type" value="Genomic_DNA"/>
</dbReference>
<accession>A0A382NUL2</accession>
<protein>
    <submittedName>
        <fullName evidence="1">Uncharacterized protein</fullName>
    </submittedName>
</protein>
<sequence>MQHIAIRREHYVAGITQRPEVEVFTQTHVSQKRYAAGPGGVRDSY</sequence>
<dbReference type="AlphaFoldDB" id="A0A382NUL2"/>